<dbReference type="Proteomes" id="UP000708208">
    <property type="component" value="Unassembled WGS sequence"/>
</dbReference>
<accession>A0A8J2JZJ8</accession>
<dbReference type="AlphaFoldDB" id="A0A8J2JZJ8"/>
<organism evidence="1 2">
    <name type="scientific">Allacma fusca</name>
    <dbReference type="NCBI Taxonomy" id="39272"/>
    <lineage>
        <taxon>Eukaryota</taxon>
        <taxon>Metazoa</taxon>
        <taxon>Ecdysozoa</taxon>
        <taxon>Arthropoda</taxon>
        <taxon>Hexapoda</taxon>
        <taxon>Collembola</taxon>
        <taxon>Symphypleona</taxon>
        <taxon>Sminthuridae</taxon>
        <taxon>Allacma</taxon>
    </lineage>
</organism>
<sequence length="115" mass="13367">MVAGDLTVHREVDVQENYGSPVGSQNQFDMAYYTGELITLKVRDLEGLSSASTNLFTIPEHMTLSEFVHDVGVRFNVPSNQFDLVYQDLQRGEIVRSEFYRFFKYFKHKCDVQKF</sequence>
<name>A0A8J2JZJ8_9HEXA</name>
<evidence type="ECO:0000313" key="1">
    <source>
        <dbReference type="EMBL" id="CAG7726969.1"/>
    </source>
</evidence>
<dbReference type="EMBL" id="CAJVCH010142491">
    <property type="protein sequence ID" value="CAG7726969.1"/>
    <property type="molecule type" value="Genomic_DNA"/>
</dbReference>
<comment type="caution">
    <text evidence="1">The sequence shown here is derived from an EMBL/GenBank/DDBJ whole genome shotgun (WGS) entry which is preliminary data.</text>
</comment>
<keyword evidence="2" id="KW-1185">Reference proteome</keyword>
<evidence type="ECO:0000313" key="2">
    <source>
        <dbReference type="Proteomes" id="UP000708208"/>
    </source>
</evidence>
<gene>
    <name evidence="1" type="ORF">AFUS01_LOCUS15844</name>
</gene>
<reference evidence="1" key="1">
    <citation type="submission" date="2021-06" db="EMBL/GenBank/DDBJ databases">
        <authorList>
            <person name="Hodson N. C."/>
            <person name="Mongue J. A."/>
            <person name="Jaron S. K."/>
        </authorList>
    </citation>
    <scope>NUCLEOTIDE SEQUENCE</scope>
</reference>
<proteinExistence type="predicted"/>
<protein>
    <submittedName>
        <fullName evidence="1">Uncharacterized protein</fullName>
    </submittedName>
</protein>